<dbReference type="InterPro" id="IPR012545">
    <property type="entry name" value="DUF1697"/>
</dbReference>
<gene>
    <name evidence="1" type="ORF">CKN69_09855</name>
</gene>
<evidence type="ECO:0000313" key="1">
    <source>
        <dbReference type="EMBL" id="TFJ24922.1"/>
    </source>
</evidence>
<protein>
    <recommendedName>
        <fullName evidence="3">DUF1697 domain-containing protein</fullName>
    </recommendedName>
</protein>
<reference evidence="1 2" key="1">
    <citation type="journal article" date="2018" name="Int. J. Food Microbiol.">
        <title>Growth of Carnobacterium spp. isolated from chilled vacuum-packaged meat under relevant acidic conditions.</title>
        <authorList>
            <person name="Zhang P."/>
            <person name="Badoni M."/>
            <person name="Ganzle M."/>
            <person name="Yang X."/>
        </authorList>
    </citation>
    <scope>NUCLEOTIDE SEQUENCE [LARGE SCALE GENOMIC DNA]</scope>
    <source>
        <strain evidence="1 2">B2</strain>
    </source>
</reference>
<dbReference type="STRING" id="2748.CDIV41_320390"/>
<dbReference type="AlphaFoldDB" id="A0A2R8A0S4"/>
<dbReference type="PANTHER" id="PTHR36439:SF1">
    <property type="entry name" value="DUF1697 DOMAIN-CONTAINING PROTEIN"/>
    <property type="match status" value="1"/>
</dbReference>
<dbReference type="Gene3D" id="3.30.70.1280">
    <property type="entry name" value="SP0830-like domains"/>
    <property type="match status" value="1"/>
</dbReference>
<dbReference type="SUPFAM" id="SSF160379">
    <property type="entry name" value="SP0830-like"/>
    <property type="match status" value="1"/>
</dbReference>
<evidence type="ECO:0000313" key="2">
    <source>
        <dbReference type="Proteomes" id="UP000297938"/>
    </source>
</evidence>
<dbReference type="PIRSF" id="PIRSF008502">
    <property type="entry name" value="UCP008502"/>
    <property type="match status" value="1"/>
</dbReference>
<sequence length="180" mass="20732">MENYVVLLRGINVGKAHQLKMSDLKEALETLGFKSVKTVLRSGNVVMQGELQEVKGIAKKIEEKLATIVDFPIPVMVVEAQTFIRNLEKCSFDTFELKAHEEILMVYRKSPFSIDELPNFQSPNEQWEIIGNCLFIQIYGNQLTSPLLKKLTPYLNKEQATTRNWRTATKLRTLLDEWTK</sequence>
<dbReference type="Proteomes" id="UP000297938">
    <property type="component" value="Unassembled WGS sequence"/>
</dbReference>
<dbReference type="PANTHER" id="PTHR36439">
    <property type="entry name" value="BLL4334 PROTEIN"/>
    <property type="match status" value="1"/>
</dbReference>
<dbReference type="RefSeq" id="WP_109841704.1">
    <property type="nucleotide sequence ID" value="NZ_JAMXLU010000003.1"/>
</dbReference>
<proteinExistence type="predicted"/>
<comment type="caution">
    <text evidence="1">The sequence shown here is derived from an EMBL/GenBank/DDBJ whole genome shotgun (WGS) entry which is preliminary data.</text>
</comment>
<evidence type="ECO:0008006" key="3">
    <source>
        <dbReference type="Google" id="ProtNLM"/>
    </source>
</evidence>
<dbReference type="Pfam" id="PF08002">
    <property type="entry name" value="DUF1697"/>
    <property type="match status" value="1"/>
</dbReference>
<organism evidence="1 2">
    <name type="scientific">Carnobacterium divergens</name>
    <name type="common">Lactobacillus divergens</name>
    <dbReference type="NCBI Taxonomy" id="2748"/>
    <lineage>
        <taxon>Bacteria</taxon>
        <taxon>Bacillati</taxon>
        <taxon>Bacillota</taxon>
        <taxon>Bacilli</taxon>
        <taxon>Lactobacillales</taxon>
        <taxon>Carnobacteriaceae</taxon>
        <taxon>Carnobacterium</taxon>
    </lineage>
</organism>
<dbReference type="EMBL" id="NRPP01000017">
    <property type="protein sequence ID" value="TFJ24922.1"/>
    <property type="molecule type" value="Genomic_DNA"/>
</dbReference>
<accession>A0A2R8A0S4</accession>
<name>A0A2R8A0S4_CARDV</name>